<evidence type="ECO:0000259" key="8">
    <source>
        <dbReference type="PROSITE" id="PS50934"/>
    </source>
</evidence>
<reference evidence="11 12" key="1">
    <citation type="journal article" date="2016" name="Proc. Natl. Acad. Sci. U.S.A.">
        <title>Lipid metabolic changes in an early divergent fungus govern the establishment of a mutualistic symbiosis with endobacteria.</title>
        <authorList>
            <person name="Lastovetsky O.A."/>
            <person name="Gaspar M.L."/>
            <person name="Mondo S.J."/>
            <person name="LaButti K.M."/>
            <person name="Sandor L."/>
            <person name="Grigoriev I.V."/>
            <person name="Henry S.A."/>
            <person name="Pawlowska T.E."/>
        </authorList>
    </citation>
    <scope>NUCLEOTIDE SEQUENCE [LARGE SCALE GENOMIC DNA]</scope>
    <source>
        <strain evidence="11 12">ATCC 11559</strain>
    </source>
</reference>
<feature type="region of interest" description="Disordered" evidence="6">
    <location>
        <begin position="165"/>
        <end position="199"/>
    </location>
</feature>
<dbReference type="CDD" id="cd00167">
    <property type="entry name" value="SANT"/>
    <property type="match status" value="1"/>
</dbReference>
<dbReference type="EMBL" id="KV921319">
    <property type="protein sequence ID" value="ORE18994.1"/>
    <property type="molecule type" value="Genomic_DNA"/>
</dbReference>
<dbReference type="Gene3D" id="1.10.10.60">
    <property type="entry name" value="Homeodomain-like"/>
    <property type="match status" value="1"/>
</dbReference>
<evidence type="ECO:0000256" key="3">
    <source>
        <dbReference type="ARBA" id="ARBA00023242"/>
    </source>
</evidence>
<dbReference type="Pfam" id="PF00249">
    <property type="entry name" value="Myb_DNA-binding"/>
    <property type="match status" value="1"/>
</dbReference>
<sequence length="545" mass="63580">MSTSKKPRLDKDNTTRPFIPVQQYEVIIPSYAAWFDLSTIHINEIRGLPEFFNNKNKSKTPSIYKEYRDFMVNTYRLNPLEYLTVTACRRNMTGDVCAIIRIHGFLEQWGLINYQMDPTAKPTAIGPPFSGQIKIIAEIPKDLQPALSENQQSTDEATADATIETNMATDKGAPEETVKTPEPEKEIKTEGPGHIKTEEASSIKQEISLNLDLREDIFNTAQKRHLQKKTIKTCECCKKSQNIYEGYRHESMFVCSECFEANKLPEGTKKEDFDKEMKHEEESLEDTWTEQEDLLLLEGLEMFPMDWNKIAEHVSSKTREACILRYLKLPTADPRIDPDIKHRGLLDFDAKDKVDNPIMSVVAFLASNVKPEVASSTIHERQDNDAEMKEKEEEDNQQLRADLLHSKVSLFSARLRQFREKEKLIDLERREVEYERWRAQEDLCFLKNRIDSIYARMFHASQAKIAAQQQQQEEQMPENAIVYLLDDPTLTEEQRKEQLELKQRYPKQYESRQILLQQQQQQQQQLQQQQQQQQLQQQSNGIQQV</sequence>
<dbReference type="PANTHER" id="PTHR15381">
    <property type="entry name" value="CHONDROITIN SULFATE PROTEOGLYCAN 5 -RELATED"/>
    <property type="match status" value="1"/>
</dbReference>
<dbReference type="GO" id="GO:0016514">
    <property type="term" value="C:SWI/SNF complex"/>
    <property type="evidence" value="ECO:0007669"/>
    <property type="project" value="UniProtKB-ARBA"/>
</dbReference>
<dbReference type="PROSITE" id="PS50090">
    <property type="entry name" value="MYB_LIKE"/>
    <property type="match status" value="1"/>
</dbReference>
<dbReference type="GO" id="GO:0048858">
    <property type="term" value="P:cell projection morphogenesis"/>
    <property type="evidence" value="ECO:0007669"/>
    <property type="project" value="TreeGrafter"/>
</dbReference>
<dbReference type="GO" id="GO:0006355">
    <property type="term" value="P:regulation of DNA-templated transcription"/>
    <property type="evidence" value="ECO:0007669"/>
    <property type="project" value="UniProtKB-ARBA"/>
</dbReference>
<evidence type="ECO:0000259" key="10">
    <source>
        <dbReference type="PROSITE" id="PS51294"/>
    </source>
</evidence>
<evidence type="ECO:0000256" key="4">
    <source>
        <dbReference type="ARBA" id="ARBA00049655"/>
    </source>
</evidence>
<dbReference type="InterPro" id="IPR036388">
    <property type="entry name" value="WH-like_DNA-bd_sf"/>
</dbReference>
<dbReference type="Gene3D" id="1.10.10.10">
    <property type="entry name" value="Winged helix-like DNA-binding domain superfamily/Winged helix DNA-binding domain"/>
    <property type="match status" value="1"/>
</dbReference>
<feature type="domain" description="HTH myb-type" evidence="10">
    <location>
        <begin position="287"/>
        <end position="336"/>
    </location>
</feature>
<dbReference type="InterPro" id="IPR017884">
    <property type="entry name" value="SANT_dom"/>
</dbReference>
<dbReference type="PROSITE" id="PS51293">
    <property type="entry name" value="SANT"/>
    <property type="match status" value="1"/>
</dbReference>
<dbReference type="SUPFAM" id="SSF46689">
    <property type="entry name" value="Homeodomain-like"/>
    <property type="match status" value="2"/>
</dbReference>
<feature type="compositionally biased region" description="Basic and acidic residues" evidence="6">
    <location>
        <begin position="378"/>
        <end position="391"/>
    </location>
</feature>
<keyword evidence="5" id="KW-0175">Coiled coil</keyword>
<dbReference type="InterPro" id="IPR009057">
    <property type="entry name" value="Homeodomain-like_sf"/>
</dbReference>
<dbReference type="SMART" id="SM00717">
    <property type="entry name" value="SANT"/>
    <property type="match status" value="1"/>
</dbReference>
<feature type="region of interest" description="Disordered" evidence="6">
    <location>
        <begin position="374"/>
        <end position="397"/>
    </location>
</feature>
<dbReference type="Pfam" id="PF04433">
    <property type="entry name" value="SWIRM"/>
    <property type="match status" value="1"/>
</dbReference>
<dbReference type="VEuPathDB" id="FungiDB:BCV72DRAFT_261422"/>
<dbReference type="InterPro" id="IPR007526">
    <property type="entry name" value="SWIRM"/>
</dbReference>
<accession>A0A1X0S409</accession>
<evidence type="ECO:0000313" key="12">
    <source>
        <dbReference type="Proteomes" id="UP000242381"/>
    </source>
</evidence>
<dbReference type="FunFam" id="1.10.10.10:FF:000020">
    <property type="entry name" value="SWI/SNF complex subunit SMARCC2 isoform c"/>
    <property type="match status" value="1"/>
</dbReference>
<keyword evidence="1" id="KW-0805">Transcription regulation</keyword>
<dbReference type="FunFam" id="1.10.10.60:FF:000014">
    <property type="entry name" value="SWI/SNF complex subunit SMARCC2 isoform C"/>
    <property type="match status" value="1"/>
</dbReference>
<name>A0A1X0S409_RHIZD</name>
<dbReference type="PROSITE" id="PS50934">
    <property type="entry name" value="SWIRM"/>
    <property type="match status" value="1"/>
</dbReference>
<evidence type="ECO:0000256" key="1">
    <source>
        <dbReference type="ARBA" id="ARBA00023015"/>
    </source>
</evidence>
<keyword evidence="2" id="KW-0804">Transcription</keyword>
<gene>
    <name evidence="11" type="ORF">BCV71DRAFT_108779</name>
</gene>
<feature type="domain" description="SWIRM" evidence="8">
    <location>
        <begin position="26"/>
        <end position="123"/>
    </location>
</feature>
<dbReference type="InterPro" id="IPR017930">
    <property type="entry name" value="Myb_dom"/>
</dbReference>
<comment type="similarity">
    <text evidence="4">Belongs to the SMARCC family.</text>
</comment>
<dbReference type="InterPro" id="IPR001005">
    <property type="entry name" value="SANT/Myb"/>
</dbReference>
<protein>
    <submittedName>
        <fullName evidence="11">SWIRM-domain-containing protein</fullName>
    </submittedName>
</protein>
<feature type="coiled-coil region" evidence="5">
    <location>
        <begin position="509"/>
        <end position="538"/>
    </location>
</feature>
<dbReference type="AlphaFoldDB" id="A0A1X0S409"/>
<evidence type="ECO:0000259" key="9">
    <source>
        <dbReference type="PROSITE" id="PS51293"/>
    </source>
</evidence>
<evidence type="ECO:0000256" key="5">
    <source>
        <dbReference type="SAM" id="Coils"/>
    </source>
</evidence>
<feature type="domain" description="SANT" evidence="9">
    <location>
        <begin position="283"/>
        <end position="334"/>
    </location>
</feature>
<dbReference type="Proteomes" id="UP000242381">
    <property type="component" value="Unassembled WGS sequence"/>
</dbReference>
<proteinExistence type="inferred from homology"/>
<keyword evidence="3" id="KW-0539">Nucleus</keyword>
<feature type="domain" description="Myb-like" evidence="7">
    <location>
        <begin position="280"/>
        <end position="330"/>
    </location>
</feature>
<evidence type="ECO:0000256" key="2">
    <source>
        <dbReference type="ARBA" id="ARBA00023163"/>
    </source>
</evidence>
<dbReference type="PANTHER" id="PTHR15381:SF1">
    <property type="entry name" value="CHONDROITIN SULFATE PROTEOGLYCAN 5"/>
    <property type="match status" value="1"/>
</dbReference>
<evidence type="ECO:0000313" key="11">
    <source>
        <dbReference type="EMBL" id="ORE18994.1"/>
    </source>
</evidence>
<feature type="compositionally biased region" description="Basic and acidic residues" evidence="6">
    <location>
        <begin position="172"/>
        <end position="199"/>
    </location>
</feature>
<evidence type="ECO:0000259" key="7">
    <source>
        <dbReference type="PROSITE" id="PS50090"/>
    </source>
</evidence>
<evidence type="ECO:0000256" key="6">
    <source>
        <dbReference type="SAM" id="MobiDB-lite"/>
    </source>
</evidence>
<organism evidence="11 12">
    <name type="scientific">Rhizopus microsporus</name>
    <dbReference type="NCBI Taxonomy" id="58291"/>
    <lineage>
        <taxon>Eukaryota</taxon>
        <taxon>Fungi</taxon>
        <taxon>Fungi incertae sedis</taxon>
        <taxon>Mucoromycota</taxon>
        <taxon>Mucoromycotina</taxon>
        <taxon>Mucoromycetes</taxon>
        <taxon>Mucorales</taxon>
        <taxon>Mucorineae</taxon>
        <taxon>Rhizopodaceae</taxon>
        <taxon>Rhizopus</taxon>
    </lineage>
</organism>
<dbReference type="PROSITE" id="PS51294">
    <property type="entry name" value="HTH_MYB"/>
    <property type="match status" value="1"/>
</dbReference>